<evidence type="ECO:0000313" key="5">
    <source>
        <dbReference type="EMBL" id="MFH4981056.1"/>
    </source>
</evidence>
<feature type="compositionally biased region" description="Acidic residues" evidence="2">
    <location>
        <begin position="70"/>
        <end position="79"/>
    </location>
</feature>
<feature type="region of interest" description="Disordered" evidence="2">
    <location>
        <begin position="312"/>
        <end position="364"/>
    </location>
</feature>
<comment type="subcellular location">
    <subcellularLocation>
        <location evidence="1">Membrane</location>
        <topology evidence="1">Multi-pass membrane protein</topology>
    </subcellularLocation>
</comment>
<organism evidence="5 6">
    <name type="scientific">Gnathostoma spinigerum</name>
    <dbReference type="NCBI Taxonomy" id="75299"/>
    <lineage>
        <taxon>Eukaryota</taxon>
        <taxon>Metazoa</taxon>
        <taxon>Ecdysozoa</taxon>
        <taxon>Nematoda</taxon>
        <taxon>Chromadorea</taxon>
        <taxon>Rhabditida</taxon>
        <taxon>Spirurina</taxon>
        <taxon>Gnathostomatomorpha</taxon>
        <taxon>Gnathostomatoidea</taxon>
        <taxon>Gnathostomatidae</taxon>
        <taxon>Gnathostoma</taxon>
    </lineage>
</organism>
<feature type="transmembrane region" description="Helical" evidence="3">
    <location>
        <begin position="189"/>
        <end position="208"/>
    </location>
</feature>
<dbReference type="SUPFAM" id="SSF103473">
    <property type="entry name" value="MFS general substrate transporter"/>
    <property type="match status" value="1"/>
</dbReference>
<keyword evidence="6" id="KW-1185">Reference proteome</keyword>
<evidence type="ECO:0000256" key="2">
    <source>
        <dbReference type="SAM" id="MobiDB-lite"/>
    </source>
</evidence>
<accession>A0ABD6EUE0</accession>
<dbReference type="PANTHER" id="PTHR11360:SF286">
    <property type="entry name" value="GH22266P"/>
    <property type="match status" value="1"/>
</dbReference>
<feature type="compositionally biased region" description="Polar residues" evidence="2">
    <location>
        <begin position="12"/>
        <end position="24"/>
    </location>
</feature>
<feature type="compositionally biased region" description="Basic and acidic residues" evidence="2">
    <location>
        <begin position="28"/>
        <end position="38"/>
    </location>
</feature>
<evidence type="ECO:0000259" key="4">
    <source>
        <dbReference type="PROSITE" id="PS50850"/>
    </source>
</evidence>
<name>A0ABD6EUE0_9BILA</name>
<feature type="transmembrane region" description="Helical" evidence="3">
    <location>
        <begin position="162"/>
        <end position="182"/>
    </location>
</feature>
<sequence>MSDKKDEKTAAIKSNNTDSGQLNGTADLKSDTADKRESAPTFAMHNVSPPTESPEENKEKKTIDVLPDGTGDDASDQEGENGSYCESLDDRNDAGAEVEPDLNGARGGAATMTDLVPTPPDGGYGWIVVLAAFVSNFIVDGTSNSFGAFITTYQEHFGESKAIVSLIGSILIGSYLLIGPFASGLLNKYGARVVVVVGSVLSGLSFAASTLSPNVYVYMFFYGFLSGIGFGFIYVPAVVFVSFYFEKKRSLATGLAVAGSGVGTFAMPPMCIYFLNNYGWKITVGVLAGCALLCGAFGLLYKPLESPKAVDDAEKEPLRVDDEEMQRPASDLSCHQNHSDSPKRENSVPINATTEDGKSLSFYS</sequence>
<feature type="transmembrane region" description="Helical" evidence="3">
    <location>
        <begin position="122"/>
        <end position="139"/>
    </location>
</feature>
<dbReference type="PANTHER" id="PTHR11360">
    <property type="entry name" value="MONOCARBOXYLATE TRANSPORTER"/>
    <property type="match status" value="1"/>
</dbReference>
<dbReference type="Proteomes" id="UP001608902">
    <property type="component" value="Unassembled WGS sequence"/>
</dbReference>
<protein>
    <recommendedName>
        <fullName evidence="4">Major facilitator superfamily (MFS) profile domain-containing protein</fullName>
    </recommendedName>
</protein>
<evidence type="ECO:0000313" key="6">
    <source>
        <dbReference type="Proteomes" id="UP001608902"/>
    </source>
</evidence>
<feature type="transmembrane region" description="Helical" evidence="3">
    <location>
        <begin position="252"/>
        <end position="276"/>
    </location>
</feature>
<keyword evidence="3" id="KW-1133">Transmembrane helix</keyword>
<feature type="compositionally biased region" description="Basic and acidic residues" evidence="2">
    <location>
        <begin position="1"/>
        <end position="10"/>
    </location>
</feature>
<dbReference type="InterPro" id="IPR050327">
    <property type="entry name" value="Proton-linked_MCT"/>
</dbReference>
<keyword evidence="3" id="KW-0812">Transmembrane</keyword>
<dbReference type="InterPro" id="IPR011701">
    <property type="entry name" value="MFS"/>
</dbReference>
<feature type="transmembrane region" description="Helical" evidence="3">
    <location>
        <begin position="220"/>
        <end position="245"/>
    </location>
</feature>
<feature type="compositionally biased region" description="Basic and acidic residues" evidence="2">
    <location>
        <begin position="337"/>
        <end position="346"/>
    </location>
</feature>
<feature type="region of interest" description="Disordered" evidence="2">
    <location>
        <begin position="1"/>
        <end position="110"/>
    </location>
</feature>
<dbReference type="EMBL" id="JBGFUD010006536">
    <property type="protein sequence ID" value="MFH4981056.1"/>
    <property type="molecule type" value="Genomic_DNA"/>
</dbReference>
<dbReference type="Pfam" id="PF07690">
    <property type="entry name" value="MFS_1"/>
    <property type="match status" value="1"/>
</dbReference>
<gene>
    <name evidence="5" type="ORF">AB6A40_007765</name>
</gene>
<dbReference type="InterPro" id="IPR036259">
    <property type="entry name" value="MFS_trans_sf"/>
</dbReference>
<feature type="domain" description="Major facilitator superfamily (MFS) profile" evidence="4">
    <location>
        <begin position="128"/>
        <end position="364"/>
    </location>
</feature>
<proteinExistence type="predicted"/>
<evidence type="ECO:0000256" key="1">
    <source>
        <dbReference type="ARBA" id="ARBA00004141"/>
    </source>
</evidence>
<feature type="transmembrane region" description="Helical" evidence="3">
    <location>
        <begin position="282"/>
        <end position="301"/>
    </location>
</feature>
<reference evidence="5 6" key="1">
    <citation type="submission" date="2024-08" db="EMBL/GenBank/DDBJ databases">
        <title>Gnathostoma spinigerum genome.</title>
        <authorList>
            <person name="Gonzalez-Bertolin B."/>
            <person name="Monzon S."/>
            <person name="Zaballos A."/>
            <person name="Jimenez P."/>
            <person name="Dekumyoy P."/>
            <person name="Varona S."/>
            <person name="Cuesta I."/>
            <person name="Sumanam S."/>
            <person name="Adisakwattana P."/>
            <person name="Gasser R.B."/>
            <person name="Hernandez-Gonzalez A."/>
            <person name="Young N.D."/>
            <person name="Perteguer M.J."/>
        </authorList>
    </citation>
    <scope>NUCLEOTIDE SEQUENCE [LARGE SCALE GENOMIC DNA]</scope>
    <source>
        <strain evidence="5">AL3</strain>
        <tissue evidence="5">Liver</tissue>
    </source>
</reference>
<comment type="caution">
    <text evidence="5">The sequence shown here is derived from an EMBL/GenBank/DDBJ whole genome shotgun (WGS) entry which is preliminary data.</text>
</comment>
<dbReference type="Gene3D" id="1.20.1250.20">
    <property type="entry name" value="MFS general substrate transporter like domains"/>
    <property type="match status" value="1"/>
</dbReference>
<dbReference type="AlphaFoldDB" id="A0ABD6EUE0"/>
<evidence type="ECO:0000256" key="3">
    <source>
        <dbReference type="SAM" id="Phobius"/>
    </source>
</evidence>
<keyword evidence="3" id="KW-0472">Membrane</keyword>
<dbReference type="InterPro" id="IPR020846">
    <property type="entry name" value="MFS_dom"/>
</dbReference>
<dbReference type="PROSITE" id="PS50850">
    <property type="entry name" value="MFS"/>
    <property type="match status" value="1"/>
</dbReference>
<dbReference type="GO" id="GO:0016020">
    <property type="term" value="C:membrane"/>
    <property type="evidence" value="ECO:0007669"/>
    <property type="project" value="UniProtKB-SubCell"/>
</dbReference>